<dbReference type="RefSeq" id="WP_070018835.1">
    <property type="nucleotide sequence ID" value="NZ_LJGW01000377.1"/>
</dbReference>
<dbReference type="AlphaFoldDB" id="A0A1E7KZH3"/>
<keyword evidence="2" id="KW-0472">Membrane</keyword>
<keyword evidence="4" id="KW-1185">Reference proteome</keyword>
<accession>A0A1E7KZH3</accession>
<dbReference type="PATRIC" id="fig|518642.10.peg.4901"/>
<dbReference type="Proteomes" id="UP000176005">
    <property type="component" value="Unassembled WGS sequence"/>
</dbReference>
<evidence type="ECO:0008006" key="5">
    <source>
        <dbReference type="Google" id="ProtNLM"/>
    </source>
</evidence>
<feature type="region of interest" description="Disordered" evidence="1">
    <location>
        <begin position="50"/>
        <end position="89"/>
    </location>
</feature>
<sequence length="414" mass="43756">MDHEETDAREMAMQAAAVAKKGILAKASGVAAVVFLIGIIVLGSLAPVPSASATDCEDTGPGTGETSTSGSIGGGKADEGTTDGEKGGDSLHKQQIAHAKTIDAQAKKAGLPGRATLIALMTAMQESTLQNLGQQAYSADSLGLFQQRPSQRWGSKKHIMIPSYAAESFFQGRGGNDGLADIKGWQTMPLGDAAQKVQKSAYPRLYAGHESKMRKLAGEAGIDLDRPGSSKGGGKAEGSNNDAEDTAPDADVDSSNDNCEPEKPPASKGSAGGRFTDGEDSWELDNPRGLQDAIQWAKDHDGDYDPKWHRMCLAFTAQVYGWNQSGVTYAIDHFSVVPKSMQHKGDRSPPPGALMYWRTDQRAGHIAVYVGGGKIATNDIEKPGRIDVVDAQLIETKWGATYVGWTPPVFPKGG</sequence>
<dbReference type="EMBL" id="LJGW01000377">
    <property type="protein sequence ID" value="OEV09330.1"/>
    <property type="molecule type" value="Genomic_DNA"/>
</dbReference>
<reference evidence="3 4" key="1">
    <citation type="journal article" date="2016" name="Front. Microbiol.">
        <title>Comparative Genomics Analysis of Streptomyces Species Reveals Their Adaptation to the Marine Environment and Their Diversity at the Genomic Level.</title>
        <authorList>
            <person name="Tian X."/>
            <person name="Zhang Z."/>
            <person name="Yang T."/>
            <person name="Chen M."/>
            <person name="Li J."/>
            <person name="Chen F."/>
            <person name="Yang J."/>
            <person name="Li W."/>
            <person name="Zhang B."/>
            <person name="Zhang Z."/>
            <person name="Wu J."/>
            <person name="Zhang C."/>
            <person name="Long L."/>
            <person name="Xiao J."/>
        </authorList>
    </citation>
    <scope>NUCLEOTIDE SEQUENCE [LARGE SCALE GENOMIC DNA]</scope>
    <source>
        <strain evidence="3 4">SCSIO 10429</strain>
    </source>
</reference>
<keyword evidence="2" id="KW-0812">Transmembrane</keyword>
<evidence type="ECO:0000256" key="2">
    <source>
        <dbReference type="SAM" id="Phobius"/>
    </source>
</evidence>
<comment type="caution">
    <text evidence="3">The sequence shown here is derived from an EMBL/GenBank/DDBJ whole genome shotgun (WGS) entry which is preliminary data.</text>
</comment>
<feature type="transmembrane region" description="Helical" evidence="2">
    <location>
        <begin position="23"/>
        <end position="46"/>
    </location>
</feature>
<evidence type="ECO:0000313" key="3">
    <source>
        <dbReference type="EMBL" id="OEV09330.1"/>
    </source>
</evidence>
<keyword evidence="2" id="KW-1133">Transmembrane helix</keyword>
<feature type="region of interest" description="Disordered" evidence="1">
    <location>
        <begin position="220"/>
        <end position="286"/>
    </location>
</feature>
<evidence type="ECO:0000313" key="4">
    <source>
        <dbReference type="Proteomes" id="UP000176005"/>
    </source>
</evidence>
<gene>
    <name evidence="3" type="ORF">AN218_23180</name>
</gene>
<name>A0A1E7KZH3_9ACTN</name>
<feature type="compositionally biased region" description="Basic and acidic residues" evidence="1">
    <location>
        <begin position="76"/>
        <end position="89"/>
    </location>
</feature>
<evidence type="ECO:0000256" key="1">
    <source>
        <dbReference type="SAM" id="MobiDB-lite"/>
    </source>
</evidence>
<proteinExistence type="predicted"/>
<protein>
    <recommendedName>
        <fullName evidence="5">NlpC/P60 domain-containing protein</fullName>
    </recommendedName>
</protein>
<organism evidence="3 4">
    <name type="scientific">Streptomyces nanshensis</name>
    <dbReference type="NCBI Taxonomy" id="518642"/>
    <lineage>
        <taxon>Bacteria</taxon>
        <taxon>Bacillati</taxon>
        <taxon>Actinomycetota</taxon>
        <taxon>Actinomycetes</taxon>
        <taxon>Kitasatosporales</taxon>
        <taxon>Streptomycetaceae</taxon>
        <taxon>Streptomyces</taxon>
    </lineage>
</organism>
<feature type="compositionally biased region" description="Acidic residues" evidence="1">
    <location>
        <begin position="242"/>
        <end position="254"/>
    </location>
</feature>